<evidence type="ECO:0000313" key="3">
    <source>
        <dbReference type="Proteomes" id="UP000031368"/>
    </source>
</evidence>
<organism evidence="2 3">
    <name type="scientific">Rhizobium gallicum bv. gallicum R602sp</name>
    <dbReference type="NCBI Taxonomy" id="1041138"/>
    <lineage>
        <taxon>Bacteria</taxon>
        <taxon>Pseudomonadati</taxon>
        <taxon>Pseudomonadota</taxon>
        <taxon>Alphaproteobacteria</taxon>
        <taxon>Hyphomicrobiales</taxon>
        <taxon>Rhizobiaceae</taxon>
        <taxon>Rhizobium/Agrobacterium group</taxon>
        <taxon>Rhizobium</taxon>
    </lineage>
</organism>
<dbReference type="KEGG" id="rga:RGR602_CH03327"/>
<evidence type="ECO:0000259" key="1">
    <source>
        <dbReference type="Pfam" id="PF01011"/>
    </source>
</evidence>
<name>A0A0B4X657_9HYPH</name>
<keyword evidence="3" id="KW-1185">Reference proteome</keyword>
<proteinExistence type="predicted"/>
<dbReference type="AlphaFoldDB" id="A0A0B4X657"/>
<gene>
    <name evidence="2" type="ORF">RGR602_CH03327</name>
</gene>
<accession>A0A0B4X657</accession>
<dbReference type="HOGENOM" id="CLU_2635576_0_0_5"/>
<dbReference type="InterPro" id="IPR002372">
    <property type="entry name" value="PQQ_rpt_dom"/>
</dbReference>
<dbReference type="SUPFAM" id="SSF50998">
    <property type="entry name" value="Quinoprotein alcohol dehydrogenase-like"/>
    <property type="match status" value="1"/>
</dbReference>
<dbReference type="Pfam" id="PF01011">
    <property type="entry name" value="PQQ"/>
    <property type="match status" value="1"/>
</dbReference>
<reference evidence="2 3" key="1">
    <citation type="submission" date="2013-11" db="EMBL/GenBank/DDBJ databases">
        <title>Complete genome sequence of Rhizobium gallicum bv. gallicum R602.</title>
        <authorList>
            <person name="Bustos P."/>
            <person name="Santamaria R.I."/>
            <person name="Lozano L."/>
            <person name="Acosta J.L."/>
            <person name="Ormeno-Orrillo E."/>
            <person name="Rogel M.A."/>
            <person name="Romero D."/>
            <person name="Cevallos M.A."/>
            <person name="Martinez-Romero E."/>
            <person name="Gonzalez V."/>
        </authorList>
    </citation>
    <scope>NUCLEOTIDE SEQUENCE [LARGE SCALE GENOMIC DNA]</scope>
    <source>
        <strain evidence="2 3">R602</strain>
    </source>
</reference>
<feature type="domain" description="Pyrrolo-quinoline quinone repeat" evidence="1">
    <location>
        <begin position="2"/>
        <end position="54"/>
    </location>
</feature>
<dbReference type="InterPro" id="IPR011047">
    <property type="entry name" value="Quinoprotein_ADH-like_sf"/>
</dbReference>
<dbReference type="EMBL" id="CP006877">
    <property type="protein sequence ID" value="AJD42636.1"/>
    <property type="molecule type" value="Genomic_DNA"/>
</dbReference>
<protein>
    <submittedName>
        <fullName evidence="2">PQQ-dependent dehydrogenase domain-containing protein</fullName>
    </submittedName>
</protein>
<evidence type="ECO:0000313" key="2">
    <source>
        <dbReference type="EMBL" id="AJD42636.1"/>
    </source>
</evidence>
<dbReference type="Proteomes" id="UP000031368">
    <property type="component" value="Chromosome"/>
</dbReference>
<sequence length="77" mass="7815">MLPIEFGTLNNGGSVGSAGGWIVIAAATDNLILAIDIKTGKTVWSDVLPAGGAGDAVALPDGRKRISSHNRAATISW</sequence>
<dbReference type="Gene3D" id="2.140.10.10">
    <property type="entry name" value="Quinoprotein alcohol dehydrogenase-like superfamily"/>
    <property type="match status" value="1"/>
</dbReference>